<evidence type="ECO:0000313" key="4">
    <source>
        <dbReference type="EMBL" id="KAK0540333.1"/>
    </source>
</evidence>
<keyword evidence="2" id="KW-0378">Hydrolase</keyword>
<dbReference type="SUPFAM" id="SSF75304">
    <property type="entry name" value="Amidase signature (AS) enzymes"/>
    <property type="match status" value="1"/>
</dbReference>
<feature type="domain" description="Amidase" evidence="3">
    <location>
        <begin position="72"/>
        <end position="615"/>
    </location>
</feature>
<accession>A0AAN6JPG0</accession>
<organism evidence="4 5">
    <name type="scientific">Tilletia horrida</name>
    <dbReference type="NCBI Taxonomy" id="155126"/>
    <lineage>
        <taxon>Eukaryota</taxon>
        <taxon>Fungi</taxon>
        <taxon>Dikarya</taxon>
        <taxon>Basidiomycota</taxon>
        <taxon>Ustilaginomycotina</taxon>
        <taxon>Exobasidiomycetes</taxon>
        <taxon>Tilletiales</taxon>
        <taxon>Tilletiaceae</taxon>
        <taxon>Tilletia</taxon>
    </lineage>
</organism>
<dbReference type="EMBL" id="JAPDMQ010000015">
    <property type="protein sequence ID" value="KAK0540333.1"/>
    <property type="molecule type" value="Genomic_DNA"/>
</dbReference>
<dbReference type="PANTHER" id="PTHR46072">
    <property type="entry name" value="AMIDASE-RELATED-RELATED"/>
    <property type="match status" value="1"/>
</dbReference>
<proteinExistence type="inferred from homology"/>
<gene>
    <name evidence="4" type="ORF">OC842_000521</name>
</gene>
<keyword evidence="5" id="KW-1185">Reference proteome</keyword>
<dbReference type="PANTHER" id="PTHR46072:SF11">
    <property type="entry name" value="AMIDASE-RELATED"/>
    <property type="match status" value="1"/>
</dbReference>
<reference evidence="4" key="1">
    <citation type="journal article" date="2023" name="PhytoFront">
        <title>Draft Genome Resources of Seven Strains of Tilletia horrida, Causal Agent of Kernel Smut of Rice.</title>
        <authorList>
            <person name="Khanal S."/>
            <person name="Antony Babu S."/>
            <person name="Zhou X.G."/>
        </authorList>
    </citation>
    <scope>NUCLEOTIDE SEQUENCE</scope>
    <source>
        <strain evidence="4">TX3</strain>
    </source>
</reference>
<name>A0AAN6JPG0_9BASI</name>
<dbReference type="InterPro" id="IPR023631">
    <property type="entry name" value="Amidase_dom"/>
</dbReference>
<sequence>MTSLLFGPSLALVRARRDHLAARDAALLAPLAIDPNPADVLAVGDERDLAILSSDIAALTRGIQDRAWTATDVLAAYIRSARRAQKRLNCLTEVLFESAVAKAKDLDAYFEREGRLIGPLHGVPLSLKDHIPTKGSKTTLGFSGWIKNPPATANATIVNILEHLGAVPFVRTHIPQTMIAFECHTPLFGITNNPYNTAHGPGGSSGGEAALLVADGSAAGVGSDIGGSLRIPAAYSGCYSLKPSHGRWTRTGLAKYGGALDGIVFVIGPMARTAADVQLLFNSVVSLVQPPQIDRSQLSIEDAAQRASEYDALLRKLNYTEPVPSPLRPGWEAPLALAQARGKPLRIGYIYTDGFIKTSPAAYRAVYECIEALKRKHPRGEIELVRVPASKVRGGEAMQIYTAILGASGHYEKTKHITQARDATMQVIRLAVWLTRVPRFLLGIVAFVAKWILRDPQSANVVRSFGLKSAIEYERWLAKKHEFTDAWNEQVWEGMDLDGIIAPVHAIPALHHYGTADLSMIVSGTSIYNVMDNAVSTIPVTRVDAEIDSHRPPTRKSPKIQQAWTRWSKDGEVQNQCSPVVNFNLYTRGRYDAKRMHGLPMGVQIVCRTYAEETALGLMRLLDDALPPLAQRGGSWNVDGDAARAATGFGPGSYTKAVYGGGK</sequence>
<comment type="caution">
    <text evidence="4">The sequence shown here is derived from an EMBL/GenBank/DDBJ whole genome shotgun (WGS) entry which is preliminary data.</text>
</comment>
<dbReference type="Pfam" id="PF01425">
    <property type="entry name" value="Amidase"/>
    <property type="match status" value="1"/>
</dbReference>
<protein>
    <recommendedName>
        <fullName evidence="3">Amidase domain-containing protein</fullName>
    </recommendedName>
</protein>
<dbReference type="Gene3D" id="3.90.1300.10">
    <property type="entry name" value="Amidase signature (AS) domain"/>
    <property type="match status" value="1"/>
</dbReference>
<dbReference type="Proteomes" id="UP001176521">
    <property type="component" value="Unassembled WGS sequence"/>
</dbReference>
<comment type="similarity">
    <text evidence="1">Belongs to the amidase family.</text>
</comment>
<evidence type="ECO:0000256" key="1">
    <source>
        <dbReference type="ARBA" id="ARBA00009199"/>
    </source>
</evidence>
<dbReference type="GO" id="GO:0016787">
    <property type="term" value="F:hydrolase activity"/>
    <property type="evidence" value="ECO:0007669"/>
    <property type="project" value="UniProtKB-KW"/>
</dbReference>
<dbReference type="InterPro" id="IPR036928">
    <property type="entry name" value="AS_sf"/>
</dbReference>
<evidence type="ECO:0000256" key="2">
    <source>
        <dbReference type="ARBA" id="ARBA00022801"/>
    </source>
</evidence>
<evidence type="ECO:0000313" key="5">
    <source>
        <dbReference type="Proteomes" id="UP001176521"/>
    </source>
</evidence>
<dbReference type="AlphaFoldDB" id="A0AAN6JPG0"/>
<evidence type="ECO:0000259" key="3">
    <source>
        <dbReference type="Pfam" id="PF01425"/>
    </source>
</evidence>